<evidence type="ECO:0000313" key="3">
    <source>
        <dbReference type="EMBL" id="ABF54153.1"/>
    </source>
</evidence>
<evidence type="ECO:0000256" key="2">
    <source>
        <dbReference type="SAM" id="SignalP"/>
    </source>
</evidence>
<evidence type="ECO:0000313" key="4">
    <source>
        <dbReference type="Proteomes" id="UP000006578"/>
    </source>
</evidence>
<sequence length="106" mass="11175">MAGAMMRLLVIVGVLLCTLQFCEPASAHIADQGTAYSLDRDGGKQVPGEPAKKFAHSGHHHCPMAPDQHQTVSEAPLAPARGPLFAAPVVQRPSRVLPPLLDPPLA</sequence>
<evidence type="ECO:0008006" key="5">
    <source>
        <dbReference type="Google" id="ProtNLM"/>
    </source>
</evidence>
<organism evidence="3 4">
    <name type="scientific">Sphingopyxis alaskensis (strain DSM 13593 / LMG 18877 / RB2256)</name>
    <name type="common">Sphingomonas alaskensis</name>
    <dbReference type="NCBI Taxonomy" id="317655"/>
    <lineage>
        <taxon>Bacteria</taxon>
        <taxon>Pseudomonadati</taxon>
        <taxon>Pseudomonadota</taxon>
        <taxon>Alphaproteobacteria</taxon>
        <taxon>Sphingomonadales</taxon>
        <taxon>Sphingomonadaceae</taxon>
        <taxon>Sphingopyxis</taxon>
    </lineage>
</organism>
<evidence type="ECO:0000256" key="1">
    <source>
        <dbReference type="SAM" id="MobiDB-lite"/>
    </source>
</evidence>
<feature type="compositionally biased region" description="Basic residues" evidence="1">
    <location>
        <begin position="53"/>
        <end position="62"/>
    </location>
</feature>
<dbReference type="HOGENOM" id="CLU_2221510_0_0_5"/>
<feature type="region of interest" description="Disordered" evidence="1">
    <location>
        <begin position="37"/>
        <end position="72"/>
    </location>
</feature>
<dbReference type="STRING" id="317655.Sala_2446"/>
<protein>
    <recommendedName>
        <fullName evidence="5">Secreted protein</fullName>
    </recommendedName>
</protein>
<gene>
    <name evidence="3" type="ordered locus">Sala_2446</name>
</gene>
<dbReference type="Proteomes" id="UP000006578">
    <property type="component" value="Chromosome"/>
</dbReference>
<dbReference type="EMBL" id="CP000356">
    <property type="protein sequence ID" value="ABF54153.1"/>
    <property type="molecule type" value="Genomic_DNA"/>
</dbReference>
<feature type="chain" id="PRO_5004189416" description="Secreted protein" evidence="2">
    <location>
        <begin position="28"/>
        <end position="106"/>
    </location>
</feature>
<keyword evidence="4" id="KW-1185">Reference proteome</keyword>
<reference evidence="3 4" key="1">
    <citation type="journal article" date="2009" name="Proc. Natl. Acad. Sci. U.S.A.">
        <title>The genomic basis of trophic strategy in marine bacteria.</title>
        <authorList>
            <person name="Lauro F.M."/>
            <person name="McDougald D."/>
            <person name="Thomas T."/>
            <person name="Williams T.J."/>
            <person name="Egan S."/>
            <person name="Rice S."/>
            <person name="DeMaere M.Z."/>
            <person name="Ting L."/>
            <person name="Ertan H."/>
            <person name="Johnson J."/>
            <person name="Ferriera S."/>
            <person name="Lapidus A."/>
            <person name="Anderson I."/>
            <person name="Kyrpides N."/>
            <person name="Munk A.C."/>
            <person name="Detter C."/>
            <person name="Han C.S."/>
            <person name="Brown M.V."/>
            <person name="Robb F.T."/>
            <person name="Kjelleberg S."/>
            <person name="Cavicchioli R."/>
        </authorList>
    </citation>
    <scope>NUCLEOTIDE SEQUENCE [LARGE SCALE GENOMIC DNA]</scope>
    <source>
        <strain evidence="4">DSM 13593 / LMG 18877 / RB2256</strain>
    </source>
</reference>
<keyword evidence="2" id="KW-0732">Signal</keyword>
<feature type="signal peptide" evidence="2">
    <location>
        <begin position="1"/>
        <end position="27"/>
    </location>
</feature>
<dbReference type="AlphaFoldDB" id="Q1GQB9"/>
<accession>Q1GQB9</accession>
<dbReference type="KEGG" id="sal:Sala_2446"/>
<name>Q1GQB9_SPHAL</name>
<proteinExistence type="predicted"/>